<keyword evidence="2" id="KW-0812">Transmembrane</keyword>
<name>A0A7S4GAL8_9EUGL</name>
<feature type="region of interest" description="Disordered" evidence="1">
    <location>
        <begin position="24"/>
        <end position="45"/>
    </location>
</feature>
<keyword evidence="2" id="KW-1133">Transmembrane helix</keyword>
<dbReference type="AlphaFoldDB" id="A0A7S4GAL8"/>
<proteinExistence type="predicted"/>
<evidence type="ECO:0000256" key="2">
    <source>
        <dbReference type="SAM" id="Phobius"/>
    </source>
</evidence>
<sequence>MSPTGQWYIHVDLLIKIQDVHVEPANNNNNNNNNNNGAHHQGDHQKLVPGQTSKVDVLCLHDACACLSKFDVQRRYGSLWEGVGTVFGHCSLGRMTKSGVHFSSQVRLSLLVNSPFILYFIFLFSMCLCCAFTIFVPHFPCFPIVLYDYVLFPICSPSPSEATPKAAP</sequence>
<keyword evidence="2" id="KW-0472">Membrane</keyword>
<dbReference type="EMBL" id="HBJA01121395">
    <property type="protein sequence ID" value="CAE0830506.1"/>
    <property type="molecule type" value="Transcribed_RNA"/>
</dbReference>
<evidence type="ECO:0000256" key="1">
    <source>
        <dbReference type="SAM" id="MobiDB-lite"/>
    </source>
</evidence>
<feature type="compositionally biased region" description="Low complexity" evidence="1">
    <location>
        <begin position="26"/>
        <end position="36"/>
    </location>
</feature>
<protein>
    <submittedName>
        <fullName evidence="3">Uncharacterized protein</fullName>
    </submittedName>
</protein>
<feature type="transmembrane region" description="Helical" evidence="2">
    <location>
        <begin position="116"/>
        <end position="136"/>
    </location>
</feature>
<evidence type="ECO:0000313" key="3">
    <source>
        <dbReference type="EMBL" id="CAE0830506.1"/>
    </source>
</evidence>
<reference evidence="3" key="1">
    <citation type="submission" date="2021-01" db="EMBL/GenBank/DDBJ databases">
        <authorList>
            <person name="Corre E."/>
            <person name="Pelletier E."/>
            <person name="Niang G."/>
            <person name="Scheremetjew M."/>
            <person name="Finn R."/>
            <person name="Kale V."/>
            <person name="Holt S."/>
            <person name="Cochrane G."/>
            <person name="Meng A."/>
            <person name="Brown T."/>
            <person name="Cohen L."/>
        </authorList>
    </citation>
    <scope>NUCLEOTIDE SEQUENCE</scope>
    <source>
        <strain evidence="3">CCMP1594</strain>
    </source>
</reference>
<accession>A0A7S4GAL8</accession>
<gene>
    <name evidence="3" type="ORF">EGYM00163_LOCUS41787</name>
</gene>
<organism evidence="3">
    <name type="scientific">Eutreptiella gymnastica</name>
    <dbReference type="NCBI Taxonomy" id="73025"/>
    <lineage>
        <taxon>Eukaryota</taxon>
        <taxon>Discoba</taxon>
        <taxon>Euglenozoa</taxon>
        <taxon>Euglenida</taxon>
        <taxon>Spirocuta</taxon>
        <taxon>Euglenophyceae</taxon>
        <taxon>Eutreptiales</taxon>
        <taxon>Eutreptiaceae</taxon>
        <taxon>Eutreptiella</taxon>
    </lineage>
</organism>